<accession>A0A426YLL8</accession>
<name>A0A426YLL8_ENSVE</name>
<feature type="transmembrane region" description="Helical" evidence="1">
    <location>
        <begin position="104"/>
        <end position="122"/>
    </location>
</feature>
<dbReference type="PROSITE" id="PS51485">
    <property type="entry name" value="PHYTOCYANIN"/>
    <property type="match status" value="1"/>
</dbReference>
<feature type="domain" description="Phytocyanin" evidence="3">
    <location>
        <begin position="118"/>
        <end position="162"/>
    </location>
</feature>
<dbReference type="Proteomes" id="UP000287651">
    <property type="component" value="Unassembled WGS sequence"/>
</dbReference>
<evidence type="ECO:0000313" key="5">
    <source>
        <dbReference type="Proteomes" id="UP000287651"/>
    </source>
</evidence>
<evidence type="ECO:0000256" key="2">
    <source>
        <dbReference type="SAM" id="SignalP"/>
    </source>
</evidence>
<keyword evidence="1" id="KW-1133">Transmembrane helix</keyword>
<keyword evidence="1" id="KW-0812">Transmembrane</keyword>
<evidence type="ECO:0000259" key="3">
    <source>
        <dbReference type="PROSITE" id="PS51485"/>
    </source>
</evidence>
<organism evidence="4 5">
    <name type="scientific">Ensete ventricosum</name>
    <name type="common">Abyssinian banana</name>
    <name type="synonym">Musa ensete</name>
    <dbReference type="NCBI Taxonomy" id="4639"/>
    <lineage>
        <taxon>Eukaryota</taxon>
        <taxon>Viridiplantae</taxon>
        <taxon>Streptophyta</taxon>
        <taxon>Embryophyta</taxon>
        <taxon>Tracheophyta</taxon>
        <taxon>Spermatophyta</taxon>
        <taxon>Magnoliopsida</taxon>
        <taxon>Liliopsida</taxon>
        <taxon>Zingiberales</taxon>
        <taxon>Musaceae</taxon>
        <taxon>Ensete</taxon>
    </lineage>
</organism>
<dbReference type="InterPro" id="IPR008972">
    <property type="entry name" value="Cupredoxin"/>
</dbReference>
<feature type="chain" id="PRO_5019400921" description="Phytocyanin domain-containing protein" evidence="2">
    <location>
        <begin position="28"/>
        <end position="162"/>
    </location>
</feature>
<dbReference type="GO" id="GO:0009055">
    <property type="term" value="F:electron transfer activity"/>
    <property type="evidence" value="ECO:0007669"/>
    <property type="project" value="InterPro"/>
</dbReference>
<gene>
    <name evidence="4" type="ORF">B296_00020266</name>
</gene>
<evidence type="ECO:0000313" key="4">
    <source>
        <dbReference type="EMBL" id="RRT52616.1"/>
    </source>
</evidence>
<dbReference type="AlphaFoldDB" id="A0A426YLL8"/>
<sequence>IRFTEQAHMAGVVSLLVLLVAAAPAAAATDYTVGDLQGWVSGVDYNAWASSKTFDGSKVALVSEKLLGIDNCRGSFSDHRFICQTLIYVLVIIHPLMAKLLEMLALIVLSLGPSAEATVFTVGDSAGWDISADLASWVANKVFSVGDALSTFSILCLLLLLY</sequence>
<feature type="non-terminal residue" evidence="4">
    <location>
        <position position="1"/>
    </location>
</feature>
<feature type="transmembrane region" description="Helical" evidence="1">
    <location>
        <begin position="142"/>
        <end position="161"/>
    </location>
</feature>
<reference evidence="4 5" key="1">
    <citation type="journal article" date="2014" name="Agronomy (Basel)">
        <title>A Draft Genome Sequence for Ensete ventricosum, the Drought-Tolerant Tree Against Hunger.</title>
        <authorList>
            <person name="Harrison J."/>
            <person name="Moore K.A."/>
            <person name="Paszkiewicz K."/>
            <person name="Jones T."/>
            <person name="Grant M."/>
            <person name="Ambacheew D."/>
            <person name="Muzemil S."/>
            <person name="Studholme D.J."/>
        </authorList>
    </citation>
    <scope>NUCLEOTIDE SEQUENCE [LARGE SCALE GENOMIC DNA]</scope>
</reference>
<evidence type="ECO:0000256" key="1">
    <source>
        <dbReference type="SAM" id="Phobius"/>
    </source>
</evidence>
<protein>
    <recommendedName>
        <fullName evidence="3">Phytocyanin domain-containing protein</fullName>
    </recommendedName>
</protein>
<dbReference type="SUPFAM" id="SSF49503">
    <property type="entry name" value="Cupredoxins"/>
    <property type="match status" value="1"/>
</dbReference>
<comment type="caution">
    <text evidence="4">The sequence shown here is derived from an EMBL/GenBank/DDBJ whole genome shotgun (WGS) entry which is preliminary data.</text>
</comment>
<proteinExistence type="predicted"/>
<keyword evidence="1" id="KW-0472">Membrane</keyword>
<feature type="signal peptide" evidence="2">
    <location>
        <begin position="1"/>
        <end position="27"/>
    </location>
</feature>
<dbReference type="Gene3D" id="2.60.40.420">
    <property type="entry name" value="Cupredoxins - blue copper proteins"/>
    <property type="match status" value="1"/>
</dbReference>
<dbReference type="InterPro" id="IPR003245">
    <property type="entry name" value="Phytocyanin_dom"/>
</dbReference>
<keyword evidence="2" id="KW-0732">Signal</keyword>
<dbReference type="EMBL" id="AMZH03011575">
    <property type="protein sequence ID" value="RRT52616.1"/>
    <property type="molecule type" value="Genomic_DNA"/>
</dbReference>
<feature type="transmembrane region" description="Helical" evidence="1">
    <location>
        <begin position="79"/>
        <end position="97"/>
    </location>
</feature>